<dbReference type="EMBL" id="DXBM01000045">
    <property type="protein sequence ID" value="HIZ46398.1"/>
    <property type="molecule type" value="Genomic_DNA"/>
</dbReference>
<dbReference type="Gene3D" id="1.10.260.40">
    <property type="entry name" value="lambda repressor-like DNA-binding domains"/>
    <property type="match status" value="1"/>
</dbReference>
<dbReference type="GO" id="GO:0003677">
    <property type="term" value="F:DNA binding"/>
    <property type="evidence" value="ECO:0007669"/>
    <property type="project" value="UniProtKB-KW"/>
</dbReference>
<evidence type="ECO:0000256" key="1">
    <source>
        <dbReference type="ARBA" id="ARBA00023125"/>
    </source>
</evidence>
<reference evidence="3" key="2">
    <citation type="submission" date="2021-04" db="EMBL/GenBank/DDBJ databases">
        <authorList>
            <person name="Gilroy R."/>
        </authorList>
    </citation>
    <scope>NUCLEOTIDE SEQUENCE</scope>
    <source>
        <strain evidence="3">ChiHjej12B11-14209</strain>
    </source>
</reference>
<accession>A0A9D2EZ21</accession>
<dbReference type="SUPFAM" id="SSF47413">
    <property type="entry name" value="lambda repressor-like DNA-binding domains"/>
    <property type="match status" value="1"/>
</dbReference>
<gene>
    <name evidence="3" type="ORF">IAA19_05195</name>
</gene>
<dbReference type="PANTHER" id="PTHR46797">
    <property type="entry name" value="HTH-TYPE TRANSCRIPTIONAL REGULATOR"/>
    <property type="match status" value="1"/>
</dbReference>
<dbReference type="InterPro" id="IPR010982">
    <property type="entry name" value="Lambda_DNA-bd_dom_sf"/>
</dbReference>
<dbReference type="InterPro" id="IPR050807">
    <property type="entry name" value="TransReg_Diox_bact_type"/>
</dbReference>
<dbReference type="AlphaFoldDB" id="A0A9D2EZ21"/>
<evidence type="ECO:0000259" key="2">
    <source>
        <dbReference type="PROSITE" id="PS50943"/>
    </source>
</evidence>
<sequence>MGCMDTGEPCTYVRTVVGANIASLCESSRLTQKTLAQMVGMNRSYLNELVAGKANPSLDKLVKIADALEVPITGLFAGIEYDAPRNLRVPRKGEGRPEAR</sequence>
<comment type="caution">
    <text evidence="3">The sequence shown here is derived from an EMBL/GenBank/DDBJ whole genome shotgun (WGS) entry which is preliminary data.</text>
</comment>
<organism evidence="3 4">
    <name type="scientific">Candidatus Olsenella pullistercoris</name>
    <dbReference type="NCBI Taxonomy" id="2838712"/>
    <lineage>
        <taxon>Bacteria</taxon>
        <taxon>Bacillati</taxon>
        <taxon>Actinomycetota</taxon>
        <taxon>Coriobacteriia</taxon>
        <taxon>Coriobacteriales</taxon>
        <taxon>Atopobiaceae</taxon>
        <taxon>Olsenella</taxon>
    </lineage>
</organism>
<dbReference type="InterPro" id="IPR001387">
    <property type="entry name" value="Cro/C1-type_HTH"/>
</dbReference>
<dbReference type="GO" id="GO:0005829">
    <property type="term" value="C:cytosol"/>
    <property type="evidence" value="ECO:0007669"/>
    <property type="project" value="TreeGrafter"/>
</dbReference>
<evidence type="ECO:0000313" key="3">
    <source>
        <dbReference type="EMBL" id="HIZ46398.1"/>
    </source>
</evidence>
<dbReference type="PROSITE" id="PS50943">
    <property type="entry name" value="HTH_CROC1"/>
    <property type="match status" value="1"/>
</dbReference>
<dbReference type="PANTHER" id="PTHR46797:SF1">
    <property type="entry name" value="METHYLPHOSPHONATE SYNTHASE"/>
    <property type="match status" value="1"/>
</dbReference>
<protein>
    <submittedName>
        <fullName evidence="3">Helix-turn-helix domain-containing protein</fullName>
    </submittedName>
</protein>
<dbReference type="SMART" id="SM00530">
    <property type="entry name" value="HTH_XRE"/>
    <property type="match status" value="1"/>
</dbReference>
<dbReference type="Pfam" id="PF01381">
    <property type="entry name" value="HTH_3"/>
    <property type="match status" value="1"/>
</dbReference>
<evidence type="ECO:0000313" key="4">
    <source>
        <dbReference type="Proteomes" id="UP000824062"/>
    </source>
</evidence>
<keyword evidence="1" id="KW-0238">DNA-binding</keyword>
<proteinExistence type="predicted"/>
<reference evidence="3" key="1">
    <citation type="journal article" date="2021" name="PeerJ">
        <title>Extensive microbial diversity within the chicken gut microbiome revealed by metagenomics and culture.</title>
        <authorList>
            <person name="Gilroy R."/>
            <person name="Ravi A."/>
            <person name="Getino M."/>
            <person name="Pursley I."/>
            <person name="Horton D.L."/>
            <person name="Alikhan N.F."/>
            <person name="Baker D."/>
            <person name="Gharbi K."/>
            <person name="Hall N."/>
            <person name="Watson M."/>
            <person name="Adriaenssens E.M."/>
            <person name="Foster-Nyarko E."/>
            <person name="Jarju S."/>
            <person name="Secka A."/>
            <person name="Antonio M."/>
            <person name="Oren A."/>
            <person name="Chaudhuri R.R."/>
            <person name="La Ragione R."/>
            <person name="Hildebrand F."/>
            <person name="Pallen M.J."/>
        </authorList>
    </citation>
    <scope>NUCLEOTIDE SEQUENCE</scope>
    <source>
        <strain evidence="3">ChiHjej12B11-14209</strain>
    </source>
</reference>
<feature type="domain" description="HTH cro/C1-type" evidence="2">
    <location>
        <begin position="21"/>
        <end position="75"/>
    </location>
</feature>
<name>A0A9D2EZ21_9ACTN</name>
<dbReference type="CDD" id="cd00093">
    <property type="entry name" value="HTH_XRE"/>
    <property type="match status" value="1"/>
</dbReference>
<dbReference type="Proteomes" id="UP000824062">
    <property type="component" value="Unassembled WGS sequence"/>
</dbReference>
<dbReference type="GO" id="GO:0003700">
    <property type="term" value="F:DNA-binding transcription factor activity"/>
    <property type="evidence" value="ECO:0007669"/>
    <property type="project" value="TreeGrafter"/>
</dbReference>